<dbReference type="PANTHER" id="PTHR14087:SF7">
    <property type="entry name" value="THYMOCYTE NUCLEAR PROTEIN 1"/>
    <property type="match status" value="1"/>
</dbReference>
<keyword evidence="4" id="KW-1185">Reference proteome</keyword>
<feature type="domain" description="EVE" evidence="2">
    <location>
        <begin position="3"/>
        <end position="150"/>
    </location>
</feature>
<dbReference type="AlphaFoldDB" id="A0A0W0TVF3"/>
<dbReference type="PATRIC" id="fig|448.7.peg.512"/>
<dbReference type="Proteomes" id="UP000054773">
    <property type="component" value="Unassembled WGS sequence"/>
</dbReference>
<protein>
    <submittedName>
        <fullName evidence="3">EVE domain protein</fullName>
    </submittedName>
</protein>
<evidence type="ECO:0000313" key="3">
    <source>
        <dbReference type="EMBL" id="KTC99593.1"/>
    </source>
</evidence>
<dbReference type="EMBL" id="LNYA01000003">
    <property type="protein sequence ID" value="KTC99593.1"/>
    <property type="molecule type" value="Genomic_DNA"/>
</dbReference>
<dbReference type="RefSeq" id="WP_058525664.1">
    <property type="nucleotide sequence ID" value="NZ_CAAAHY010000001.1"/>
</dbReference>
<dbReference type="Gene3D" id="3.10.590.10">
    <property type="entry name" value="ph1033 like domains"/>
    <property type="match status" value="1"/>
</dbReference>
<organism evidence="3 4">
    <name type="scientific">Legionella erythra</name>
    <dbReference type="NCBI Taxonomy" id="448"/>
    <lineage>
        <taxon>Bacteria</taxon>
        <taxon>Pseudomonadati</taxon>
        <taxon>Pseudomonadota</taxon>
        <taxon>Gammaproteobacteria</taxon>
        <taxon>Legionellales</taxon>
        <taxon>Legionellaceae</taxon>
        <taxon>Legionella</taxon>
    </lineage>
</organism>
<evidence type="ECO:0000313" key="4">
    <source>
        <dbReference type="Proteomes" id="UP000054773"/>
    </source>
</evidence>
<accession>A0A0W0TVF3</accession>
<keyword evidence="1" id="KW-0597">Phosphoprotein</keyword>
<dbReference type="OrthoDB" id="9791347at2"/>
<dbReference type="SUPFAM" id="SSF88697">
    <property type="entry name" value="PUA domain-like"/>
    <property type="match status" value="1"/>
</dbReference>
<dbReference type="InterPro" id="IPR015947">
    <property type="entry name" value="PUA-like_sf"/>
</dbReference>
<proteinExistence type="predicted"/>
<dbReference type="STRING" id="448.Lery_0494"/>
<dbReference type="Pfam" id="PF01878">
    <property type="entry name" value="EVE"/>
    <property type="match status" value="1"/>
</dbReference>
<sequence>MPNYWLMKSEPSCFSIDDLKNAPNQTTHWDGVRNYQARNFMRDQMQIGDQVFFYHSNCNPPGIAGIAEVTSTAYPDHTAFDPLSEHPDDKSTPDNPRWFMVDIRFKEKFKHLIALDTLKQYPALSSMPLLRKGNRLSVLPVSPLEWDFINETLRD</sequence>
<evidence type="ECO:0000259" key="2">
    <source>
        <dbReference type="Pfam" id="PF01878"/>
    </source>
</evidence>
<comment type="caution">
    <text evidence="3">The sequence shown here is derived from an EMBL/GenBank/DDBJ whole genome shotgun (WGS) entry which is preliminary data.</text>
</comment>
<dbReference type="InterPro" id="IPR002740">
    <property type="entry name" value="EVE_domain"/>
</dbReference>
<dbReference type="CDD" id="cd21133">
    <property type="entry name" value="EVE"/>
    <property type="match status" value="1"/>
</dbReference>
<name>A0A0W0TVF3_LEGER</name>
<dbReference type="PANTHER" id="PTHR14087">
    <property type="entry name" value="THYMOCYTE NUCLEAR PROTEIN 1"/>
    <property type="match status" value="1"/>
</dbReference>
<evidence type="ECO:0000256" key="1">
    <source>
        <dbReference type="ARBA" id="ARBA00022553"/>
    </source>
</evidence>
<dbReference type="InterPro" id="IPR047197">
    <property type="entry name" value="THYN1-like_EVE"/>
</dbReference>
<reference evidence="3 4" key="1">
    <citation type="submission" date="2015-11" db="EMBL/GenBank/DDBJ databases">
        <title>Genomic analysis of 38 Legionella species identifies large and diverse effector repertoires.</title>
        <authorList>
            <person name="Burstein D."/>
            <person name="Amaro F."/>
            <person name="Zusman T."/>
            <person name="Lifshitz Z."/>
            <person name="Cohen O."/>
            <person name="Gilbert J.A."/>
            <person name="Pupko T."/>
            <person name="Shuman H.A."/>
            <person name="Segal G."/>
        </authorList>
    </citation>
    <scope>NUCLEOTIDE SEQUENCE [LARGE SCALE GENOMIC DNA]</scope>
    <source>
        <strain evidence="3 4">SE-32A-C8</strain>
    </source>
</reference>
<dbReference type="FunFam" id="3.10.590.10:FF:000003">
    <property type="entry name" value="Thymocyte nuclear protein 1"/>
    <property type="match status" value="1"/>
</dbReference>
<gene>
    <name evidence="3" type="ORF">Lery_0494</name>
</gene>
<dbReference type="InterPro" id="IPR052181">
    <property type="entry name" value="5hmC_binding"/>
</dbReference>